<proteinExistence type="predicted"/>
<name>A0A921AUP0_9BACT</name>
<dbReference type="AlphaFoldDB" id="A0A921AUP0"/>
<comment type="caution">
    <text evidence="2">The sequence shown here is derived from an EMBL/GenBank/DDBJ whole genome shotgun (WGS) entry which is preliminary data.</text>
</comment>
<accession>A0A921AUP0</accession>
<dbReference type="RefSeq" id="WP_304120432.1">
    <property type="nucleotide sequence ID" value="NZ_DYZA01000023.1"/>
</dbReference>
<organism evidence="2 3">
    <name type="scientific">Mailhella massiliensis</name>
    <dbReference type="NCBI Taxonomy" id="1903261"/>
    <lineage>
        <taxon>Bacteria</taxon>
        <taxon>Pseudomonadati</taxon>
        <taxon>Thermodesulfobacteriota</taxon>
        <taxon>Desulfovibrionia</taxon>
        <taxon>Desulfovibrionales</taxon>
        <taxon>Desulfovibrionaceae</taxon>
        <taxon>Mailhella</taxon>
    </lineage>
</organism>
<evidence type="ECO:0000313" key="2">
    <source>
        <dbReference type="EMBL" id="HJD96241.1"/>
    </source>
</evidence>
<protein>
    <submittedName>
        <fullName evidence="2">Uncharacterized protein</fullName>
    </submittedName>
</protein>
<gene>
    <name evidence="2" type="ORF">K8W16_01155</name>
</gene>
<evidence type="ECO:0000256" key="1">
    <source>
        <dbReference type="SAM" id="MobiDB-lite"/>
    </source>
</evidence>
<reference evidence="2" key="1">
    <citation type="journal article" date="2021" name="PeerJ">
        <title>Extensive microbial diversity within the chicken gut microbiome revealed by metagenomics and culture.</title>
        <authorList>
            <person name="Gilroy R."/>
            <person name="Ravi A."/>
            <person name="Getino M."/>
            <person name="Pursley I."/>
            <person name="Horton D.L."/>
            <person name="Alikhan N.F."/>
            <person name="Baker D."/>
            <person name="Gharbi K."/>
            <person name="Hall N."/>
            <person name="Watson M."/>
            <person name="Adriaenssens E.M."/>
            <person name="Foster-Nyarko E."/>
            <person name="Jarju S."/>
            <person name="Secka A."/>
            <person name="Antonio M."/>
            <person name="Oren A."/>
            <person name="Chaudhuri R.R."/>
            <person name="La Ragione R."/>
            <person name="Hildebrand F."/>
            <person name="Pallen M.J."/>
        </authorList>
    </citation>
    <scope>NUCLEOTIDE SEQUENCE</scope>
    <source>
        <strain evidence="2">ChiGjej2B2-19336</strain>
    </source>
</reference>
<dbReference type="EMBL" id="DYZA01000023">
    <property type="protein sequence ID" value="HJD96241.1"/>
    <property type="molecule type" value="Genomic_DNA"/>
</dbReference>
<evidence type="ECO:0000313" key="3">
    <source>
        <dbReference type="Proteomes" id="UP000698963"/>
    </source>
</evidence>
<dbReference type="Proteomes" id="UP000698963">
    <property type="component" value="Unassembled WGS sequence"/>
</dbReference>
<sequence length="167" mass="18154">MSSFVTGQIIEARCTRCKDVTGHVVMACLDGMPVKVECRACGSVHKYVAPEAHARPKVEKTVSVKAGHNRVEAVDATVKAEKLAAAPRPTREQQQSARRSEENEQRWNSLVAGRAGIPAAYSMNGSFAVDSLVDHPVFGTGAVLELFPPDKMDVMFKDGVKRLRCVC</sequence>
<reference evidence="2" key="2">
    <citation type="submission" date="2021-09" db="EMBL/GenBank/DDBJ databases">
        <authorList>
            <person name="Gilroy R."/>
        </authorList>
    </citation>
    <scope>NUCLEOTIDE SEQUENCE</scope>
    <source>
        <strain evidence="2">ChiGjej2B2-19336</strain>
    </source>
</reference>
<feature type="region of interest" description="Disordered" evidence="1">
    <location>
        <begin position="83"/>
        <end position="107"/>
    </location>
</feature>